<dbReference type="Proteomes" id="UP000003167">
    <property type="component" value="Unassembled WGS sequence"/>
</dbReference>
<sequence>MIQQGDSIAQAALSEGVPEAEALVHRQPTPAEVLSWLPKNATPAQQDSAIQAHIKPSEIHWSSRPDTLHLPGQPVGKSWRDVSLPKYYKESFFSRSPLFHPELPGGRMGVAGDPIPYSVAADNVITGLLLACFVIGIVAFRKSRGFIGRQAKHFFYVQHGETTAVTETASELRFQFFLMLQTCLQLALLFFFHTRATLSDTFIVDQYQVIGWFSGAFLVYFLLKIVIYTVTNLTFFDRKRNEQWLKSILFIVSIEGLLLFPASTLVAYFGLQVDHAMVYTFVVIVLLKIMLFCKSYLIFFKQNGSYVQNILYFCTLEVMPVLALWGTLATINAYLKINF</sequence>
<feature type="transmembrane region" description="Helical" evidence="1">
    <location>
        <begin position="248"/>
        <end position="271"/>
    </location>
</feature>
<dbReference type="AlphaFoldDB" id="H1HK85"/>
<dbReference type="InterPro" id="IPR025367">
    <property type="entry name" value="DUF4271"/>
</dbReference>
<feature type="transmembrane region" description="Helical" evidence="1">
    <location>
        <begin position="124"/>
        <end position="140"/>
    </location>
</feature>
<dbReference type="PATRIC" id="fig|999422.3.peg.586"/>
<organism evidence="2 3">
    <name type="scientific">Segatella maculosa OT 289</name>
    <dbReference type="NCBI Taxonomy" id="999422"/>
    <lineage>
        <taxon>Bacteria</taxon>
        <taxon>Pseudomonadati</taxon>
        <taxon>Bacteroidota</taxon>
        <taxon>Bacteroidia</taxon>
        <taxon>Bacteroidales</taxon>
        <taxon>Prevotellaceae</taxon>
        <taxon>Segatella</taxon>
    </lineage>
</organism>
<protein>
    <recommendedName>
        <fullName evidence="4">DUF4271 domain-containing protein</fullName>
    </recommendedName>
</protein>
<accession>H1HK85</accession>
<evidence type="ECO:0000313" key="3">
    <source>
        <dbReference type="Proteomes" id="UP000003167"/>
    </source>
</evidence>
<keyword evidence="3" id="KW-1185">Reference proteome</keyword>
<comment type="caution">
    <text evidence="2">The sequence shown here is derived from an EMBL/GenBank/DDBJ whole genome shotgun (WGS) entry which is preliminary data.</text>
</comment>
<dbReference type="EMBL" id="AGEK01000016">
    <property type="protein sequence ID" value="EHO72986.1"/>
    <property type="molecule type" value="Genomic_DNA"/>
</dbReference>
<dbReference type="RefSeq" id="WP_008564318.1">
    <property type="nucleotide sequence ID" value="NZ_JH594501.1"/>
</dbReference>
<keyword evidence="1" id="KW-0812">Transmembrane</keyword>
<keyword evidence="1" id="KW-0472">Membrane</keyword>
<proteinExistence type="predicted"/>
<feature type="transmembrane region" description="Helical" evidence="1">
    <location>
        <begin position="212"/>
        <end position="236"/>
    </location>
</feature>
<dbReference type="Pfam" id="PF14093">
    <property type="entry name" value="DUF4271"/>
    <property type="match status" value="1"/>
</dbReference>
<keyword evidence="1" id="KW-1133">Transmembrane helix</keyword>
<feature type="transmembrane region" description="Helical" evidence="1">
    <location>
        <begin position="310"/>
        <end position="335"/>
    </location>
</feature>
<evidence type="ECO:0000256" key="1">
    <source>
        <dbReference type="SAM" id="Phobius"/>
    </source>
</evidence>
<feature type="transmembrane region" description="Helical" evidence="1">
    <location>
        <begin position="277"/>
        <end position="298"/>
    </location>
</feature>
<name>H1HK85_9BACT</name>
<evidence type="ECO:0008006" key="4">
    <source>
        <dbReference type="Google" id="ProtNLM"/>
    </source>
</evidence>
<dbReference type="STRING" id="999422.HMPREF9944_00579"/>
<gene>
    <name evidence="2" type="ORF">HMPREF9944_00579</name>
</gene>
<evidence type="ECO:0000313" key="2">
    <source>
        <dbReference type="EMBL" id="EHO72986.1"/>
    </source>
</evidence>
<dbReference type="OrthoDB" id="1467217at2"/>
<reference evidence="2 3" key="1">
    <citation type="submission" date="2011-12" db="EMBL/GenBank/DDBJ databases">
        <title>The Genome Sequence of Prevotella maculosa OT 289.</title>
        <authorList>
            <consortium name="The Broad Institute Genome Sequencing Platform"/>
            <person name="Earl A."/>
            <person name="Ward D."/>
            <person name="Feldgarden M."/>
            <person name="Gevers D."/>
            <person name="Izard J."/>
            <person name="Blanton J.M."/>
            <person name="Mathney J."/>
            <person name="Tanner A.C."/>
            <person name="Dewhirst F.E."/>
            <person name="Young S.K."/>
            <person name="Zeng Q."/>
            <person name="Gargeya S."/>
            <person name="Fitzgerald M."/>
            <person name="Haas B."/>
            <person name="Abouelleil A."/>
            <person name="Alvarado L."/>
            <person name="Arachchi H.M."/>
            <person name="Berlin A."/>
            <person name="Chapman S.B."/>
            <person name="Gearin G."/>
            <person name="Goldberg J."/>
            <person name="Griggs A."/>
            <person name="Gujja S."/>
            <person name="Hansen M."/>
            <person name="Heiman D."/>
            <person name="Howarth C."/>
            <person name="Larimer J."/>
            <person name="Lui A."/>
            <person name="MacDonald P.J.P."/>
            <person name="McCowen C."/>
            <person name="Montmayeur A."/>
            <person name="Murphy C."/>
            <person name="Neiman D."/>
            <person name="Pearson M."/>
            <person name="Priest M."/>
            <person name="Roberts A."/>
            <person name="Saif S."/>
            <person name="Shea T."/>
            <person name="Sisk P."/>
            <person name="Stolte C."/>
            <person name="Sykes S."/>
            <person name="Wortman J."/>
            <person name="Nusbaum C."/>
            <person name="Birren B."/>
        </authorList>
    </citation>
    <scope>NUCLEOTIDE SEQUENCE [LARGE SCALE GENOMIC DNA]</scope>
    <source>
        <strain evidence="2 3">OT 289</strain>
    </source>
</reference>
<dbReference type="HOGENOM" id="CLU_069603_0_0_10"/>
<feature type="transmembrane region" description="Helical" evidence="1">
    <location>
        <begin position="174"/>
        <end position="192"/>
    </location>
</feature>